<evidence type="ECO:0000256" key="10">
    <source>
        <dbReference type="ARBA" id="ARBA00035686"/>
    </source>
</evidence>
<keyword evidence="2" id="KW-0813">Transport</keyword>
<comment type="caution">
    <text evidence="12">The sequence shown here is derived from an EMBL/GenBank/DDBJ whole genome shotgun (WGS) entry which is preliminary data.</text>
</comment>
<keyword evidence="13" id="KW-1185">Reference proteome</keyword>
<feature type="transmembrane region" description="Helical" evidence="11">
    <location>
        <begin position="236"/>
        <end position="257"/>
    </location>
</feature>
<evidence type="ECO:0000256" key="4">
    <source>
        <dbReference type="ARBA" id="ARBA00022519"/>
    </source>
</evidence>
<feature type="transmembrane region" description="Helical" evidence="11">
    <location>
        <begin position="186"/>
        <end position="207"/>
    </location>
</feature>
<protein>
    <recommendedName>
        <fullName evidence="10">Xylose transport system permease protein XylH</fullName>
    </recommendedName>
</protein>
<feature type="transmembrane region" description="Helical" evidence="11">
    <location>
        <begin position="62"/>
        <end position="83"/>
    </location>
</feature>
<dbReference type="OrthoDB" id="3468954at2"/>
<feature type="transmembrane region" description="Helical" evidence="11">
    <location>
        <begin position="321"/>
        <end position="338"/>
    </location>
</feature>
<evidence type="ECO:0000256" key="11">
    <source>
        <dbReference type="SAM" id="Phobius"/>
    </source>
</evidence>
<comment type="subcellular location">
    <subcellularLocation>
        <location evidence="1">Cell membrane</location>
        <topology evidence="1">Multi-pass membrane protein</topology>
    </subcellularLocation>
</comment>
<dbReference type="AlphaFoldDB" id="A0A511MQN8"/>
<evidence type="ECO:0000256" key="6">
    <source>
        <dbReference type="ARBA" id="ARBA00022692"/>
    </source>
</evidence>
<reference evidence="12 13" key="1">
    <citation type="submission" date="2019-07" db="EMBL/GenBank/DDBJ databases">
        <title>Whole genome shotgun sequence of Nocardia ninae NBRC 108245.</title>
        <authorList>
            <person name="Hosoyama A."/>
            <person name="Uohara A."/>
            <person name="Ohji S."/>
            <person name="Ichikawa N."/>
        </authorList>
    </citation>
    <scope>NUCLEOTIDE SEQUENCE [LARGE SCALE GENOMIC DNA]</scope>
    <source>
        <strain evidence="12 13">NBRC 108245</strain>
    </source>
</reference>
<keyword evidence="6 11" id="KW-0812">Transmembrane</keyword>
<evidence type="ECO:0000256" key="5">
    <source>
        <dbReference type="ARBA" id="ARBA00022597"/>
    </source>
</evidence>
<keyword evidence="8 11" id="KW-0472">Membrane</keyword>
<comment type="function">
    <text evidence="9">Part of the binding-protein-dependent transport system for D-xylose. Probably responsible for the translocation of the substrate across the membrane.</text>
</comment>
<dbReference type="CDD" id="cd06579">
    <property type="entry name" value="TM_PBP1_transp_AraH_like"/>
    <property type="match status" value="1"/>
</dbReference>
<dbReference type="GO" id="GO:0022857">
    <property type="term" value="F:transmembrane transporter activity"/>
    <property type="evidence" value="ECO:0007669"/>
    <property type="project" value="InterPro"/>
</dbReference>
<keyword evidence="5" id="KW-0762">Sugar transport</keyword>
<accession>A0A511MQN8</accession>
<dbReference type="PANTHER" id="PTHR32196:SF32">
    <property type="entry name" value="XYLOSE TRANSPORT SYSTEM PERMEASE PROTEIN XYLH"/>
    <property type="match status" value="1"/>
</dbReference>
<proteinExistence type="predicted"/>
<sequence>MIPIATGREPATSASPATRRWPGTVRWGALRDFLLVPPILLVLVVGYFINSNFVSSANLTNVLTAMSGIALIVLAEVLVLVVGRMDLSLESTFGLAPGVAIWATMGTAKVGAYTWTSPWMAIPIALLVGLAVGALNGVLIVRFGLNGFIVTLAMLIALRGLLTFLTEGFTLTKIPPSVEWLGNTDIVGVPVDVAVCLALFALGYFVLTYTTAGRALYAVGGNEAAARAAGIRTDHVVIAVLVVAGGLAAVGGLIYSGQFASVQVSQGDGMIFQVFAACVIGGVALNGGRGSVLGAFFGVLILTLIQKLLSYGGVSADSLKFINGALILVALVITRIASGRRQE</sequence>
<dbReference type="EMBL" id="BJXA01000080">
    <property type="protein sequence ID" value="GEM42914.1"/>
    <property type="molecule type" value="Genomic_DNA"/>
</dbReference>
<keyword evidence="3" id="KW-1003">Cell membrane</keyword>
<dbReference type="PANTHER" id="PTHR32196">
    <property type="entry name" value="ABC TRANSPORTER PERMEASE PROTEIN YPHD-RELATED-RELATED"/>
    <property type="match status" value="1"/>
</dbReference>
<keyword evidence="4" id="KW-0997">Cell inner membrane</keyword>
<feature type="transmembrane region" description="Helical" evidence="11">
    <location>
        <begin position="269"/>
        <end position="285"/>
    </location>
</feature>
<evidence type="ECO:0000256" key="7">
    <source>
        <dbReference type="ARBA" id="ARBA00022989"/>
    </source>
</evidence>
<evidence type="ECO:0000313" key="12">
    <source>
        <dbReference type="EMBL" id="GEM42914.1"/>
    </source>
</evidence>
<evidence type="ECO:0000256" key="1">
    <source>
        <dbReference type="ARBA" id="ARBA00004651"/>
    </source>
</evidence>
<feature type="transmembrane region" description="Helical" evidence="11">
    <location>
        <begin position="292"/>
        <end position="309"/>
    </location>
</feature>
<evidence type="ECO:0000256" key="8">
    <source>
        <dbReference type="ARBA" id="ARBA00023136"/>
    </source>
</evidence>
<feature type="transmembrane region" description="Helical" evidence="11">
    <location>
        <begin position="121"/>
        <end position="141"/>
    </location>
</feature>
<keyword evidence="7 11" id="KW-1133">Transmembrane helix</keyword>
<feature type="transmembrane region" description="Helical" evidence="11">
    <location>
        <begin position="148"/>
        <end position="166"/>
    </location>
</feature>
<feature type="transmembrane region" description="Helical" evidence="11">
    <location>
        <begin position="95"/>
        <end position="115"/>
    </location>
</feature>
<dbReference type="Pfam" id="PF02653">
    <property type="entry name" value="BPD_transp_2"/>
    <property type="match status" value="1"/>
</dbReference>
<evidence type="ECO:0000256" key="2">
    <source>
        <dbReference type="ARBA" id="ARBA00022448"/>
    </source>
</evidence>
<dbReference type="InterPro" id="IPR001851">
    <property type="entry name" value="ABC_transp_permease"/>
</dbReference>
<gene>
    <name evidence="12" type="ORF">NN4_74330</name>
</gene>
<evidence type="ECO:0000313" key="13">
    <source>
        <dbReference type="Proteomes" id="UP000321424"/>
    </source>
</evidence>
<evidence type="ECO:0000256" key="3">
    <source>
        <dbReference type="ARBA" id="ARBA00022475"/>
    </source>
</evidence>
<evidence type="ECO:0000256" key="9">
    <source>
        <dbReference type="ARBA" id="ARBA00035611"/>
    </source>
</evidence>
<feature type="transmembrane region" description="Helical" evidence="11">
    <location>
        <begin position="29"/>
        <end position="50"/>
    </location>
</feature>
<organism evidence="12 13">
    <name type="scientific">Nocardia ninae NBRC 108245</name>
    <dbReference type="NCBI Taxonomy" id="1210091"/>
    <lineage>
        <taxon>Bacteria</taxon>
        <taxon>Bacillati</taxon>
        <taxon>Actinomycetota</taxon>
        <taxon>Actinomycetes</taxon>
        <taxon>Mycobacteriales</taxon>
        <taxon>Nocardiaceae</taxon>
        <taxon>Nocardia</taxon>
    </lineage>
</organism>
<dbReference type="Proteomes" id="UP000321424">
    <property type="component" value="Unassembled WGS sequence"/>
</dbReference>
<dbReference type="RefSeq" id="WP_147140846.1">
    <property type="nucleotide sequence ID" value="NZ_BJXA01000080.1"/>
</dbReference>
<dbReference type="GO" id="GO:0005886">
    <property type="term" value="C:plasma membrane"/>
    <property type="evidence" value="ECO:0007669"/>
    <property type="project" value="UniProtKB-SubCell"/>
</dbReference>
<name>A0A511MQN8_9NOCA</name>